<accession>A0ABU3P8Y1</accession>
<keyword evidence="3" id="KW-1185">Reference proteome</keyword>
<comment type="caution">
    <text evidence="2">The sequence shown here is derived from an EMBL/GenBank/DDBJ whole genome shotgun (WGS) entry which is preliminary data.</text>
</comment>
<dbReference type="EMBL" id="JAVXZY010000002">
    <property type="protein sequence ID" value="MDT8999014.1"/>
    <property type="molecule type" value="Genomic_DNA"/>
</dbReference>
<proteinExistence type="predicted"/>
<gene>
    <name evidence="2" type="ORF">RQP53_07010</name>
</gene>
<evidence type="ECO:0000313" key="2">
    <source>
        <dbReference type="EMBL" id="MDT8999014.1"/>
    </source>
</evidence>
<reference evidence="2" key="1">
    <citation type="submission" date="2023-09" db="EMBL/GenBank/DDBJ databases">
        <title>Paucibacter sp. APW11 Genome sequencing and assembly.</title>
        <authorList>
            <person name="Kim I."/>
        </authorList>
    </citation>
    <scope>NUCLEOTIDE SEQUENCE</scope>
    <source>
        <strain evidence="2">APW11</strain>
    </source>
</reference>
<evidence type="ECO:0000256" key="1">
    <source>
        <dbReference type="SAM" id="MobiDB-lite"/>
    </source>
</evidence>
<sequence>MSEPGDDFDPNAVLQSFSERLRELDQPPDLTISLSALQARAAPRPARVADRERAARRWNMDDVTDVEDISDRPRATVVSGVHAPGESIAEPQPSTAAVPPTTKAPASDWLQAQQAARRRAELAAQQAKSLAAQQRREAARAERLAARQAADARRLEQQRLKRQTAQLRAELKAAALAQERAAAARLQSDVHR</sequence>
<feature type="compositionally biased region" description="Low complexity" evidence="1">
    <location>
        <begin position="93"/>
        <end position="115"/>
    </location>
</feature>
<evidence type="ECO:0000313" key="3">
    <source>
        <dbReference type="Proteomes" id="UP001246372"/>
    </source>
</evidence>
<name>A0ABU3P8Y1_9BURK</name>
<feature type="non-terminal residue" evidence="2">
    <location>
        <position position="192"/>
    </location>
</feature>
<organism evidence="2 3">
    <name type="scientific">Roseateles aquae</name>
    <dbReference type="NCBI Taxonomy" id="3077235"/>
    <lineage>
        <taxon>Bacteria</taxon>
        <taxon>Pseudomonadati</taxon>
        <taxon>Pseudomonadota</taxon>
        <taxon>Betaproteobacteria</taxon>
        <taxon>Burkholderiales</taxon>
        <taxon>Sphaerotilaceae</taxon>
        <taxon>Roseateles</taxon>
    </lineage>
</organism>
<protein>
    <submittedName>
        <fullName evidence="2">Uncharacterized protein</fullName>
    </submittedName>
</protein>
<feature type="region of interest" description="Disordered" evidence="1">
    <location>
        <begin position="82"/>
        <end position="128"/>
    </location>
</feature>
<dbReference type="Proteomes" id="UP001246372">
    <property type="component" value="Unassembled WGS sequence"/>
</dbReference>